<organism evidence="2 3">
    <name type="scientific">Allorhizobium taibaishanense</name>
    <dbReference type="NCBI Taxonomy" id="887144"/>
    <lineage>
        <taxon>Bacteria</taxon>
        <taxon>Pseudomonadati</taxon>
        <taxon>Pseudomonadota</taxon>
        <taxon>Alphaproteobacteria</taxon>
        <taxon>Hyphomicrobiales</taxon>
        <taxon>Rhizobiaceae</taxon>
        <taxon>Rhizobium/Agrobacterium group</taxon>
        <taxon>Allorhizobium</taxon>
    </lineage>
</organism>
<dbReference type="AlphaFoldDB" id="A0A1Q9A7P2"/>
<dbReference type="EMBL" id="JACIED010000003">
    <property type="protein sequence ID" value="MBB4008230.1"/>
    <property type="molecule type" value="Genomic_DNA"/>
</dbReference>
<comment type="caution">
    <text evidence="2">The sequence shown here is derived from an EMBL/GenBank/DDBJ whole genome shotgun (WGS) entry which is preliminary data.</text>
</comment>
<dbReference type="Gene3D" id="3.40.30.10">
    <property type="entry name" value="Glutaredoxin"/>
    <property type="match status" value="1"/>
</dbReference>
<proteinExistence type="predicted"/>
<keyword evidence="3" id="KW-1185">Reference proteome</keyword>
<dbReference type="SUPFAM" id="SSF52833">
    <property type="entry name" value="Thioredoxin-like"/>
    <property type="match status" value="1"/>
</dbReference>
<name>A0A1Q9A7P2_9HYPH</name>
<dbReference type="PROSITE" id="PS00195">
    <property type="entry name" value="GLUTAREDOXIN_1"/>
    <property type="match status" value="1"/>
</dbReference>
<gene>
    <name evidence="2" type="ORF">BJF91_14955</name>
    <name evidence="1" type="ORF">GGQ71_002510</name>
</gene>
<dbReference type="GO" id="GO:0016740">
    <property type="term" value="F:transferase activity"/>
    <property type="evidence" value="ECO:0007669"/>
    <property type="project" value="UniProtKB-KW"/>
</dbReference>
<dbReference type="STRING" id="887144.BJF91_14955"/>
<protein>
    <submittedName>
        <fullName evidence="1">Glutaredoxin 2</fullName>
    </submittedName>
    <submittedName>
        <fullName evidence="2">Glutathione S-transferase</fullName>
    </submittedName>
</protein>
<accession>A0A1Q9A7P2</accession>
<dbReference type="InterPro" id="IPR011767">
    <property type="entry name" value="GLR_AS"/>
</dbReference>
<reference evidence="2 3" key="1">
    <citation type="submission" date="2016-09" db="EMBL/GenBank/DDBJ databases">
        <title>Rhizobium oryziradicis sp. nov., isolated from the root of rice.</title>
        <authorList>
            <person name="Zhao J."/>
            <person name="Zhang X."/>
        </authorList>
    </citation>
    <scope>NUCLEOTIDE SEQUENCE [LARGE SCALE GENOMIC DNA]</scope>
    <source>
        <strain evidence="2 3">14971</strain>
    </source>
</reference>
<keyword evidence="2" id="KW-0808">Transferase</keyword>
<dbReference type="Proteomes" id="UP000185598">
    <property type="component" value="Unassembled WGS sequence"/>
</dbReference>
<sequence length="126" mass="14060">MSEPTFKPILYLKENCPFCLKVRLFVLEAGMMSDVVIRDFVADTAEESAIRAELSPHFEKVSFPSAQLEPGLFIAESDDIVAFLATKAGRDPAGMTVYRNYTDGVFTMAMKLWKENQDLKKSASAI</sequence>
<evidence type="ECO:0000313" key="1">
    <source>
        <dbReference type="EMBL" id="MBB4008230.1"/>
    </source>
</evidence>
<dbReference type="InterPro" id="IPR036249">
    <property type="entry name" value="Thioredoxin-like_sf"/>
</dbReference>
<evidence type="ECO:0000313" key="4">
    <source>
        <dbReference type="Proteomes" id="UP000544107"/>
    </source>
</evidence>
<dbReference type="RefSeq" id="WP_075614458.1">
    <property type="nucleotide sequence ID" value="NZ_JACIED010000003.1"/>
</dbReference>
<evidence type="ECO:0000313" key="2">
    <source>
        <dbReference type="EMBL" id="OLP50566.1"/>
    </source>
</evidence>
<reference evidence="1 4" key="2">
    <citation type="submission" date="2020-08" db="EMBL/GenBank/DDBJ databases">
        <title>Genomic Encyclopedia of Type Strains, Phase IV (KMG-IV): sequencing the most valuable type-strain genomes for metagenomic binning, comparative biology and taxonomic classification.</title>
        <authorList>
            <person name="Goeker M."/>
        </authorList>
    </citation>
    <scope>NUCLEOTIDE SEQUENCE [LARGE SCALE GENOMIC DNA]</scope>
    <source>
        <strain evidence="1 4">DSM 100021</strain>
    </source>
</reference>
<evidence type="ECO:0000313" key="3">
    <source>
        <dbReference type="Proteomes" id="UP000185598"/>
    </source>
</evidence>
<dbReference type="OrthoDB" id="8991911at2"/>
<dbReference type="EMBL" id="MKIN01000021">
    <property type="protein sequence ID" value="OLP50566.1"/>
    <property type="molecule type" value="Genomic_DNA"/>
</dbReference>
<dbReference type="Proteomes" id="UP000544107">
    <property type="component" value="Unassembled WGS sequence"/>
</dbReference>